<dbReference type="Proteomes" id="UP000321685">
    <property type="component" value="Unassembled WGS sequence"/>
</dbReference>
<organism evidence="1 2">
    <name type="scientific">Pseudonocardia sulfidoxydans NBRC 16205</name>
    <dbReference type="NCBI Taxonomy" id="1223511"/>
    <lineage>
        <taxon>Bacteria</taxon>
        <taxon>Bacillati</taxon>
        <taxon>Actinomycetota</taxon>
        <taxon>Actinomycetes</taxon>
        <taxon>Pseudonocardiales</taxon>
        <taxon>Pseudonocardiaceae</taxon>
        <taxon>Pseudonocardia</taxon>
    </lineage>
</organism>
<gene>
    <name evidence="1" type="ORF">PSU4_14250</name>
</gene>
<evidence type="ECO:0000313" key="1">
    <source>
        <dbReference type="EMBL" id="GEL22471.1"/>
    </source>
</evidence>
<comment type="caution">
    <text evidence="1">The sequence shown here is derived from an EMBL/GenBank/DDBJ whole genome shotgun (WGS) entry which is preliminary data.</text>
</comment>
<evidence type="ECO:0000313" key="2">
    <source>
        <dbReference type="Proteomes" id="UP000321685"/>
    </source>
</evidence>
<accession>A0A511DCE0</accession>
<protein>
    <submittedName>
        <fullName evidence="1">Uncharacterized protein</fullName>
    </submittedName>
</protein>
<name>A0A511DCE0_9PSEU</name>
<dbReference type="RefSeq" id="WP_147103798.1">
    <property type="nucleotide sequence ID" value="NZ_BJVJ01000009.1"/>
</dbReference>
<dbReference type="EMBL" id="BJVJ01000009">
    <property type="protein sequence ID" value="GEL22471.1"/>
    <property type="molecule type" value="Genomic_DNA"/>
</dbReference>
<proteinExistence type="predicted"/>
<reference evidence="1 2" key="1">
    <citation type="submission" date="2019-07" db="EMBL/GenBank/DDBJ databases">
        <title>Whole genome shotgun sequence of Pseudonocardia sulfidoxydans NBRC 16205.</title>
        <authorList>
            <person name="Hosoyama A."/>
            <person name="Uohara A."/>
            <person name="Ohji S."/>
            <person name="Ichikawa N."/>
        </authorList>
    </citation>
    <scope>NUCLEOTIDE SEQUENCE [LARGE SCALE GENOMIC DNA]</scope>
    <source>
        <strain evidence="1 2">NBRC 16205</strain>
    </source>
</reference>
<sequence length="162" mass="18178">MTVRAEKTGFWRSRYEISVDDRPVATFDGTTWKGGGTFTVRDKESYRVVARKFGSRYELCRLLDSSGTLSERLAVAERVGRKEWSITEADGTNYRFRRRSFWGYEQDLLGPDGATAGEVKRLSVWRGGALAELPRMHEALQVFVVAVVICMWDAQAAAAASA</sequence>
<dbReference type="OrthoDB" id="157538at2"/>
<dbReference type="AlphaFoldDB" id="A0A511DCE0"/>
<keyword evidence="2" id="KW-1185">Reference proteome</keyword>